<name>A0A845HZ82_9BURK</name>
<dbReference type="EMBL" id="WWCL01000003">
    <property type="protein sequence ID" value="MYN46674.1"/>
    <property type="molecule type" value="Genomic_DNA"/>
</dbReference>
<reference evidence="1" key="1">
    <citation type="submission" date="2019-12" db="EMBL/GenBank/DDBJ databases">
        <title>Novel species isolated from a subtropical stream in China.</title>
        <authorList>
            <person name="Lu H."/>
        </authorList>
    </citation>
    <scope>NUCLEOTIDE SEQUENCE [LARGE SCALE GENOMIC DNA]</scope>
    <source>
        <strain evidence="1">FT93W</strain>
    </source>
</reference>
<organism evidence="1 2">
    <name type="scientific">Duganella fentianensis</name>
    <dbReference type="NCBI Taxonomy" id="2692177"/>
    <lineage>
        <taxon>Bacteria</taxon>
        <taxon>Pseudomonadati</taxon>
        <taxon>Pseudomonadota</taxon>
        <taxon>Betaproteobacteria</taxon>
        <taxon>Burkholderiales</taxon>
        <taxon>Oxalobacteraceae</taxon>
        <taxon>Telluria group</taxon>
        <taxon>Duganella</taxon>
    </lineage>
</organism>
<proteinExistence type="predicted"/>
<comment type="caution">
    <text evidence="1">The sequence shown here is derived from an EMBL/GenBank/DDBJ whole genome shotgun (WGS) entry which is preliminary data.</text>
</comment>
<sequence length="69" mass="7261">MAIDNKQQSMILGSVAKAAAACSEQLQQYFVFGNIAIAFTQHRAVAIKKARKEHTLVAGGGQLGEISSG</sequence>
<protein>
    <submittedName>
        <fullName evidence="1">Uncharacterized protein</fullName>
    </submittedName>
</protein>
<keyword evidence="2" id="KW-1185">Reference proteome</keyword>
<evidence type="ECO:0000313" key="2">
    <source>
        <dbReference type="Proteomes" id="UP000444316"/>
    </source>
</evidence>
<dbReference type="RefSeq" id="WP_161036127.1">
    <property type="nucleotide sequence ID" value="NZ_WWCL01000003.1"/>
</dbReference>
<evidence type="ECO:0000313" key="1">
    <source>
        <dbReference type="EMBL" id="MYN46674.1"/>
    </source>
</evidence>
<dbReference type="Proteomes" id="UP000444316">
    <property type="component" value="Unassembled WGS sequence"/>
</dbReference>
<dbReference type="AlphaFoldDB" id="A0A845HZ82"/>
<accession>A0A845HZ82</accession>
<gene>
    <name evidence="1" type="ORF">GTP23_16625</name>
</gene>